<keyword evidence="2" id="KW-1185">Reference proteome</keyword>
<comment type="caution">
    <text evidence="1">The sequence shown here is derived from an EMBL/GenBank/DDBJ whole genome shotgun (WGS) entry which is preliminary data.</text>
</comment>
<sequence>MAHSKFLRVCRKLAGVIMRHSSQLLSLRPVLRGLSVLKSAGVDPSSVFGSASSFEEDSDISIMRDVAARTYAFMNRMPYRSCLSRFQTLQRMWTIFQVRGYLSVNITFPLTRQQAEVTTLTQFQKLLKAAYRDSGDRKVTKLQRHSALVDTFCRLPRPLLKQLQVYLKDDCELFGYECDVDFRFNASVPARSPYFFS</sequence>
<evidence type="ECO:0000313" key="1">
    <source>
        <dbReference type="EMBL" id="KAK7476397.1"/>
    </source>
</evidence>
<reference evidence="1 2" key="1">
    <citation type="journal article" date="2023" name="Sci. Data">
        <title>Genome assembly of the Korean intertidal mud-creeper Batillaria attramentaria.</title>
        <authorList>
            <person name="Patra A.K."/>
            <person name="Ho P.T."/>
            <person name="Jun S."/>
            <person name="Lee S.J."/>
            <person name="Kim Y."/>
            <person name="Won Y.J."/>
        </authorList>
    </citation>
    <scope>NUCLEOTIDE SEQUENCE [LARGE SCALE GENOMIC DNA]</scope>
    <source>
        <strain evidence="1">Wonlab-2016</strain>
    </source>
</reference>
<protein>
    <submittedName>
        <fullName evidence="1">Uncharacterized protein</fullName>
    </submittedName>
</protein>
<dbReference type="EMBL" id="JACVVK020000376">
    <property type="protein sequence ID" value="KAK7476397.1"/>
    <property type="molecule type" value="Genomic_DNA"/>
</dbReference>
<dbReference type="AlphaFoldDB" id="A0ABD0JN96"/>
<organism evidence="1 2">
    <name type="scientific">Batillaria attramentaria</name>
    <dbReference type="NCBI Taxonomy" id="370345"/>
    <lineage>
        <taxon>Eukaryota</taxon>
        <taxon>Metazoa</taxon>
        <taxon>Spiralia</taxon>
        <taxon>Lophotrochozoa</taxon>
        <taxon>Mollusca</taxon>
        <taxon>Gastropoda</taxon>
        <taxon>Caenogastropoda</taxon>
        <taxon>Sorbeoconcha</taxon>
        <taxon>Cerithioidea</taxon>
        <taxon>Batillariidae</taxon>
        <taxon>Batillaria</taxon>
    </lineage>
</organism>
<proteinExistence type="predicted"/>
<gene>
    <name evidence="1" type="ORF">BaRGS_00032322</name>
</gene>
<evidence type="ECO:0000313" key="2">
    <source>
        <dbReference type="Proteomes" id="UP001519460"/>
    </source>
</evidence>
<accession>A0ABD0JN96</accession>
<name>A0ABD0JN96_9CAEN</name>
<dbReference type="Proteomes" id="UP001519460">
    <property type="component" value="Unassembled WGS sequence"/>
</dbReference>